<protein>
    <submittedName>
        <fullName evidence="1">Uncharacterized protein</fullName>
    </submittedName>
</protein>
<keyword evidence="2" id="KW-1185">Reference proteome</keyword>
<organism evidence="1 2">
    <name type="scientific">Cyclotella cryptica</name>
    <dbReference type="NCBI Taxonomy" id="29204"/>
    <lineage>
        <taxon>Eukaryota</taxon>
        <taxon>Sar</taxon>
        <taxon>Stramenopiles</taxon>
        <taxon>Ochrophyta</taxon>
        <taxon>Bacillariophyta</taxon>
        <taxon>Coscinodiscophyceae</taxon>
        <taxon>Thalassiosirophycidae</taxon>
        <taxon>Stephanodiscales</taxon>
        <taxon>Stephanodiscaceae</taxon>
        <taxon>Cyclotella</taxon>
    </lineage>
</organism>
<dbReference type="InterPro" id="IPR027417">
    <property type="entry name" value="P-loop_NTPase"/>
</dbReference>
<evidence type="ECO:0000313" key="2">
    <source>
        <dbReference type="Proteomes" id="UP001516023"/>
    </source>
</evidence>
<proteinExistence type="predicted"/>
<evidence type="ECO:0000313" key="1">
    <source>
        <dbReference type="EMBL" id="KAL3796717.1"/>
    </source>
</evidence>
<reference evidence="1 2" key="1">
    <citation type="journal article" date="2020" name="G3 (Bethesda)">
        <title>Improved Reference Genome for Cyclotella cryptica CCMP332, a Model for Cell Wall Morphogenesis, Salinity Adaptation, and Lipid Production in Diatoms (Bacillariophyta).</title>
        <authorList>
            <person name="Roberts W.R."/>
            <person name="Downey K.M."/>
            <person name="Ruck E.C."/>
            <person name="Traller J.C."/>
            <person name="Alverson A.J."/>
        </authorList>
    </citation>
    <scope>NUCLEOTIDE SEQUENCE [LARGE SCALE GENOMIC DNA]</scope>
    <source>
        <strain evidence="1 2">CCMP332</strain>
    </source>
</reference>
<dbReference type="Proteomes" id="UP001516023">
    <property type="component" value="Unassembled WGS sequence"/>
</dbReference>
<accession>A0ABD3Q9G4</accession>
<dbReference type="AlphaFoldDB" id="A0ABD3Q9G4"/>
<comment type="caution">
    <text evidence="1">The sequence shown here is derived from an EMBL/GenBank/DDBJ whole genome shotgun (WGS) entry which is preliminary data.</text>
</comment>
<sequence>MILLNDVEMSDVPLQFPHSSNLRRGSTGDDEEEYEYGDAEIRDGSDVRAGAYISTFSTSIVSTNKNSESYRFEPSFLKWEATAVEVPENWEFKIPKYCRNDTIKDFAENDANKNGKVIVHFHMQHNAGTEFYAAIKQFVPCATRACWQTTKHCLVSYNEQIEAENLRQNYKQHGVQYVSYELMLPPKFSLPFVSEAARDGLYFTTIVRDPFRRFLTYLRRTNKGGRVDGPNGHFWRDFREKQDMYAGDNLNVRWLSGARGAITKDHVNIAKCRLQLFDLVILDVFFDNALRSVLCPINGWVGKEYCNSDSEVEEHKSNKADPLEGVDKSLVGAWVERLRPSFEVYDYAKLLSLKQLKEQGATDLPAVSEVPLYMETMGKYAGTDVATQQFKDIPKVNLRNIHLFDPPVEFCNEMKIIWRNGGDSVPDVYGIGAIKQSWTPTSPRSDIVKFMDPRMQSANKNR</sequence>
<gene>
    <name evidence="1" type="ORF">HJC23_010017</name>
</gene>
<dbReference type="Gene3D" id="3.40.50.300">
    <property type="entry name" value="P-loop containing nucleotide triphosphate hydrolases"/>
    <property type="match status" value="1"/>
</dbReference>
<dbReference type="EMBL" id="JABMIG020000061">
    <property type="protein sequence ID" value="KAL3796717.1"/>
    <property type="molecule type" value="Genomic_DNA"/>
</dbReference>
<name>A0ABD3Q9G4_9STRA</name>